<protein>
    <submittedName>
        <fullName evidence="1">Uncharacterized protein</fullName>
    </submittedName>
</protein>
<sequence>MAVPHYVKPDDALAYLGPAEALPRDSAALVALLGPRFSLVEKHGPRRATLFASLQPDRFAAARLYPLVLPGRKDPMSVPRFSAQEHATHLSPLPSPELSTLAPNLLSFHRSVLSKAPGALWHGTGLLGRLDHASQWGGTALRNDIALRHCVGILHAPDIIRDKQYGPETTDGVAPAYHGPVVRSGKVKPLGPWPAGSGN</sequence>
<evidence type="ECO:0000313" key="2">
    <source>
        <dbReference type="Proteomes" id="UP000652219"/>
    </source>
</evidence>
<dbReference type="AlphaFoldDB" id="A0A8H6JLS5"/>
<reference evidence="1 2" key="1">
    <citation type="journal article" date="2020" name="Phytopathology">
        <title>Genome Sequence Resources of Colletotrichum truncatum, C. plurivorum, C. musicola, and C. sojae: Four Species Pathogenic to Soybean (Glycine max).</title>
        <authorList>
            <person name="Rogerio F."/>
            <person name="Boufleur T.R."/>
            <person name="Ciampi-Guillardi M."/>
            <person name="Sukno S.A."/>
            <person name="Thon M.R."/>
            <person name="Massola Junior N.S."/>
            <person name="Baroncelli R."/>
        </authorList>
    </citation>
    <scope>NUCLEOTIDE SEQUENCE [LARGE SCALE GENOMIC DNA]</scope>
    <source>
        <strain evidence="1 2">LFN0009</strain>
    </source>
</reference>
<gene>
    <name evidence="1" type="ORF">CSOJ01_03451</name>
</gene>
<organism evidence="1 2">
    <name type="scientific">Colletotrichum sojae</name>
    <dbReference type="NCBI Taxonomy" id="2175907"/>
    <lineage>
        <taxon>Eukaryota</taxon>
        <taxon>Fungi</taxon>
        <taxon>Dikarya</taxon>
        <taxon>Ascomycota</taxon>
        <taxon>Pezizomycotina</taxon>
        <taxon>Sordariomycetes</taxon>
        <taxon>Hypocreomycetidae</taxon>
        <taxon>Glomerellales</taxon>
        <taxon>Glomerellaceae</taxon>
        <taxon>Colletotrichum</taxon>
        <taxon>Colletotrichum orchidearum species complex</taxon>
    </lineage>
</organism>
<comment type="caution">
    <text evidence="1">The sequence shown here is derived from an EMBL/GenBank/DDBJ whole genome shotgun (WGS) entry which is preliminary data.</text>
</comment>
<proteinExistence type="predicted"/>
<evidence type="ECO:0000313" key="1">
    <source>
        <dbReference type="EMBL" id="KAF6815564.1"/>
    </source>
</evidence>
<accession>A0A8H6JLS5</accession>
<keyword evidence="2" id="KW-1185">Reference proteome</keyword>
<name>A0A8H6JLS5_9PEZI</name>
<dbReference type="EMBL" id="WIGN01000034">
    <property type="protein sequence ID" value="KAF6815564.1"/>
    <property type="molecule type" value="Genomic_DNA"/>
</dbReference>
<dbReference type="Proteomes" id="UP000652219">
    <property type="component" value="Unassembled WGS sequence"/>
</dbReference>